<reference evidence="1 2" key="1">
    <citation type="journal article" date="2014" name="Int. J. Syst. Evol. Microbiol.">
        <title>Phylogenomics and the dynamic genome evolution of the genus Streptococcus.</title>
        <authorList>
            <consortium name="The Broad Institute Genome Sequencing Platform"/>
            <person name="Richards V.P."/>
            <person name="Palmer S.R."/>
            <person name="Pavinski Bitar P.D."/>
            <person name="Qin X."/>
            <person name="Weinstock G.M."/>
            <person name="Highlander S.K."/>
            <person name="Town C.D."/>
            <person name="Burne R.A."/>
            <person name="Stanhope M.J."/>
        </authorList>
    </citation>
    <scope>NUCLEOTIDE SEQUENCE [LARGE SCALE GENOMIC DNA]</scope>
    <source>
        <strain evidence="1 2">707-05</strain>
    </source>
</reference>
<proteinExistence type="predicted"/>
<evidence type="ECO:0000313" key="2">
    <source>
        <dbReference type="Proteomes" id="UP000003330"/>
    </source>
</evidence>
<sequence>MTNSNPNIAKNFLSLMEDEFAFCHFLMMLTWKRQAFRPYLPYSAQFDHIKPLFIYPKIIHFSKEYLETSLPFSFDQLDYDYLFLVYCTNTNFFCGHLWNEKEREKVCQLVATKTDIAYLIPSFKAFLGSNLSTSLPFLEAMMTLFRKCLFNLQSLIPEEDDLEAFRHSPHSLLYHETEAIIKKWMIDRDDRGDIAPKHLSLLTHQIAYLIEAEMTPLSIIICATNQAHLHVTQSWLQKALPKAPIQLHTLNLIRQEMTPCHQKNPLLILADQKHLPYLKACYSSKEHRFLTFSFEHRDYYLPFIQSAIQEHVKKHYANHIKQLIPSDYTALELPTHNDVILDKR</sequence>
<comment type="caution">
    <text evidence="1">The sequence shown here is derived from an EMBL/GenBank/DDBJ whole genome shotgun (WGS) entry which is preliminary data.</text>
</comment>
<dbReference type="RefSeq" id="WP_008087468.1">
    <property type="nucleotide sequence ID" value="NZ_AEUX02000002.1"/>
</dbReference>
<dbReference type="AlphaFoldDB" id="G5K0B1"/>
<protein>
    <submittedName>
        <fullName evidence="1">M protein trans-acting positive regulator (MGA) PRD domain protein</fullName>
    </submittedName>
</protein>
<gene>
    <name evidence="1" type="ORF">STRIC_0031</name>
</gene>
<dbReference type="Proteomes" id="UP000003330">
    <property type="component" value="Unassembled WGS sequence"/>
</dbReference>
<keyword evidence="2" id="KW-1185">Reference proteome</keyword>
<dbReference type="eggNOG" id="COG3711">
    <property type="taxonomic scope" value="Bacteria"/>
</dbReference>
<evidence type="ECO:0000313" key="1">
    <source>
        <dbReference type="EMBL" id="EHI70634.1"/>
    </source>
</evidence>
<name>G5K0B1_9STRE</name>
<organism evidence="1 2">
    <name type="scientific">Streptococcus ictaluri 707-05</name>
    <dbReference type="NCBI Taxonomy" id="764299"/>
    <lineage>
        <taxon>Bacteria</taxon>
        <taxon>Bacillati</taxon>
        <taxon>Bacillota</taxon>
        <taxon>Bacilli</taxon>
        <taxon>Lactobacillales</taxon>
        <taxon>Streptococcaceae</taxon>
        <taxon>Streptococcus</taxon>
    </lineage>
</organism>
<dbReference type="EMBL" id="AEUX02000002">
    <property type="protein sequence ID" value="EHI70634.1"/>
    <property type="molecule type" value="Genomic_DNA"/>
</dbReference>
<accession>G5K0B1</accession>
<dbReference type="STRING" id="764299.STRIC_0031"/>